<evidence type="ECO:0000256" key="8">
    <source>
        <dbReference type="ARBA" id="ARBA00048794"/>
    </source>
</evidence>
<dbReference type="Proteomes" id="UP000695022">
    <property type="component" value="Unplaced"/>
</dbReference>
<reference evidence="13" key="1">
    <citation type="submission" date="2025-08" db="UniProtKB">
        <authorList>
            <consortium name="RefSeq"/>
        </authorList>
    </citation>
    <scope>IDENTIFICATION</scope>
</reference>
<dbReference type="InterPro" id="IPR008278">
    <property type="entry name" value="4-PPantetheinyl_Trfase_dom"/>
</dbReference>
<dbReference type="InterPro" id="IPR037143">
    <property type="entry name" value="4-PPantetheinyl_Trfase_dom_sf"/>
</dbReference>
<dbReference type="InterPro" id="IPR050559">
    <property type="entry name" value="P-Pant_transferase_sf"/>
</dbReference>
<comment type="catalytic activity">
    <reaction evidence="7">
        <text>apo-[ACP] + CoA = holo-[ACP] + adenosine 3',5'-bisphosphate + H(+)</text>
        <dbReference type="Rhea" id="RHEA:12068"/>
        <dbReference type="Rhea" id="RHEA-COMP:9685"/>
        <dbReference type="Rhea" id="RHEA-COMP:9690"/>
        <dbReference type="ChEBI" id="CHEBI:15378"/>
        <dbReference type="ChEBI" id="CHEBI:29999"/>
        <dbReference type="ChEBI" id="CHEBI:57287"/>
        <dbReference type="ChEBI" id="CHEBI:58343"/>
        <dbReference type="ChEBI" id="CHEBI:64479"/>
        <dbReference type="EC" id="2.7.8.7"/>
    </reaction>
    <physiologicalReaction direction="left-to-right" evidence="7">
        <dbReference type="Rhea" id="RHEA:12069"/>
    </physiologicalReaction>
</comment>
<evidence type="ECO:0000256" key="7">
    <source>
        <dbReference type="ARBA" id="ARBA00048641"/>
    </source>
</evidence>
<dbReference type="PANTHER" id="PTHR12215:SF10">
    <property type="entry name" value="L-AMINOADIPATE-SEMIALDEHYDE DEHYDROGENASE-PHOSPHOPANTETHEINYL TRANSFERASE"/>
    <property type="match status" value="1"/>
</dbReference>
<accession>A0ABM1EMC9</accession>
<evidence type="ECO:0000256" key="9">
    <source>
        <dbReference type="SAM" id="MobiDB-lite"/>
    </source>
</evidence>
<comment type="catalytic activity">
    <reaction evidence="8">
        <text>apo-[ACP] + acetyl-CoA = acetyl-[ACP] + adenosine 3',5'-bisphosphate + H(+)</text>
        <dbReference type="Rhea" id="RHEA:46564"/>
        <dbReference type="Rhea" id="RHEA-COMP:9621"/>
        <dbReference type="Rhea" id="RHEA-COMP:9690"/>
        <dbReference type="ChEBI" id="CHEBI:15378"/>
        <dbReference type="ChEBI" id="CHEBI:29999"/>
        <dbReference type="ChEBI" id="CHEBI:57288"/>
        <dbReference type="ChEBI" id="CHEBI:58343"/>
        <dbReference type="ChEBI" id="CHEBI:78446"/>
    </reaction>
    <physiologicalReaction direction="left-to-right" evidence="8">
        <dbReference type="Rhea" id="RHEA:46565"/>
    </physiologicalReaction>
</comment>
<protein>
    <recommendedName>
        <fullName evidence="3">L-aminoadipate-semialdehyde dehydrogenase-phosphopantetheinyl transferase</fullName>
        <ecNumber evidence="2">2.7.8.7</ecNumber>
    </recommendedName>
    <alternativeName>
        <fullName evidence="5">4'-phosphopantetheinyl transferase</fullName>
    </alternativeName>
    <alternativeName>
        <fullName evidence="6">Alpha-aminoadipic semialdehyde dehydrogenase-phosphopantetheinyl transferase</fullName>
    </alternativeName>
</protein>
<dbReference type="PANTHER" id="PTHR12215">
    <property type="entry name" value="PHOSPHOPANTETHEINE TRANSFERASE"/>
    <property type="match status" value="1"/>
</dbReference>
<feature type="domain" description="4'-phosphopantetheinyl transferase" evidence="10">
    <location>
        <begin position="116"/>
        <end position="194"/>
    </location>
</feature>
<proteinExistence type="inferred from homology"/>
<evidence type="ECO:0000313" key="13">
    <source>
        <dbReference type="RefSeq" id="XP_014673350.1"/>
    </source>
</evidence>
<dbReference type="SUPFAM" id="SSF56214">
    <property type="entry name" value="4'-phosphopantetheinyl transferase"/>
    <property type="match status" value="2"/>
</dbReference>
<gene>
    <name evidence="13" type="primary">LOC106813664</name>
</gene>
<dbReference type="Pfam" id="PF22624">
    <property type="entry name" value="AASDHPPT_N"/>
    <property type="match status" value="1"/>
</dbReference>
<comment type="similarity">
    <text evidence="1">Belongs to the P-Pant transferase superfamily. AcpS family.</text>
</comment>
<feature type="region of interest" description="Disordered" evidence="9">
    <location>
        <begin position="245"/>
        <end position="269"/>
    </location>
</feature>
<dbReference type="RefSeq" id="XP_014673350.1">
    <property type="nucleotide sequence ID" value="XM_014817864.1"/>
</dbReference>
<dbReference type="Pfam" id="PF01648">
    <property type="entry name" value="ACPS"/>
    <property type="match status" value="1"/>
</dbReference>
<evidence type="ECO:0000256" key="5">
    <source>
        <dbReference type="ARBA" id="ARBA00030484"/>
    </source>
</evidence>
<evidence type="ECO:0000256" key="6">
    <source>
        <dbReference type="ARBA" id="ARBA00033443"/>
    </source>
</evidence>
<feature type="domain" description="4'-phosphopantetheinyl transferase N-terminal" evidence="11">
    <location>
        <begin position="17"/>
        <end position="111"/>
    </location>
</feature>
<dbReference type="EC" id="2.7.8.7" evidence="2"/>
<keyword evidence="12" id="KW-1185">Reference proteome</keyword>
<evidence type="ECO:0000256" key="3">
    <source>
        <dbReference type="ARBA" id="ARBA00016301"/>
    </source>
</evidence>
<dbReference type="Gene3D" id="3.90.470.20">
    <property type="entry name" value="4'-phosphopantetheinyl transferase domain"/>
    <property type="match status" value="2"/>
</dbReference>
<dbReference type="GeneID" id="106813664"/>
<evidence type="ECO:0000256" key="2">
    <source>
        <dbReference type="ARBA" id="ARBA00013172"/>
    </source>
</evidence>
<name>A0ABM1EMC9_PRICU</name>
<keyword evidence="4" id="KW-0808">Transferase</keyword>
<evidence type="ECO:0000259" key="10">
    <source>
        <dbReference type="Pfam" id="PF01648"/>
    </source>
</evidence>
<evidence type="ECO:0000259" key="11">
    <source>
        <dbReference type="Pfam" id="PF22624"/>
    </source>
</evidence>
<evidence type="ECO:0000256" key="4">
    <source>
        <dbReference type="ARBA" id="ARBA00022679"/>
    </source>
</evidence>
<organism evidence="12 13">
    <name type="scientific">Priapulus caudatus</name>
    <name type="common">Priapulid worm</name>
    <dbReference type="NCBI Taxonomy" id="37621"/>
    <lineage>
        <taxon>Eukaryota</taxon>
        <taxon>Metazoa</taxon>
        <taxon>Ecdysozoa</taxon>
        <taxon>Scalidophora</taxon>
        <taxon>Priapulida</taxon>
        <taxon>Priapulimorpha</taxon>
        <taxon>Priapulimorphida</taxon>
        <taxon>Priapulidae</taxon>
        <taxon>Priapulus</taxon>
    </lineage>
</organism>
<sequence length="269" mass="31274">MVRLTMGSIRWAFNFGKWKPLREEWLLAAQSVQLEENQRIHKFVFRKDAKAALVGRLLLRKVIAEKLDIPWQKVKLVRTEKGKPILEDTEDHRISFNIAHQGDYTVLASEMGPSTVGIDVMKAERPNGIKGLKDFFRLMRRQYTDHEWVTILKNPDEQEQLCAFYRLWCLKESYIKAVGIGIGFELKRMEFHIYSPEVPIGQVILDTRSLQTEDMTEFTMPNFTHLGFSHLVDTAESLLESEDSNWENFTNKPENPSDWKRSTAGSLDI</sequence>
<evidence type="ECO:0000256" key="1">
    <source>
        <dbReference type="ARBA" id="ARBA00006195"/>
    </source>
</evidence>
<dbReference type="InterPro" id="IPR055066">
    <property type="entry name" value="AASDHPPT_N"/>
</dbReference>
<evidence type="ECO:0000313" key="12">
    <source>
        <dbReference type="Proteomes" id="UP000695022"/>
    </source>
</evidence>